<dbReference type="Gene3D" id="3.40.630.30">
    <property type="match status" value="1"/>
</dbReference>
<dbReference type="SUPFAM" id="SSF55729">
    <property type="entry name" value="Acyl-CoA N-acyltransferases (Nat)"/>
    <property type="match status" value="1"/>
</dbReference>
<reference evidence="4" key="1">
    <citation type="submission" date="2022-06" db="EMBL/GenBank/DDBJ databases">
        <authorList>
            <person name="Ping M."/>
        </authorList>
    </citation>
    <scope>NUCLEOTIDE SEQUENCE</scope>
    <source>
        <strain evidence="4">JCM11759T</strain>
    </source>
</reference>
<dbReference type="InterPro" id="IPR016181">
    <property type="entry name" value="Acyl_CoA_acyltransferase"/>
</dbReference>
<protein>
    <submittedName>
        <fullName evidence="4">GNAT family N-acetyltransferase</fullName>
        <ecNumber evidence="4">2.3.1.-</ecNumber>
    </submittedName>
</protein>
<organism evidence="4 5">
    <name type="scientific">Nocardiopsis exhalans</name>
    <dbReference type="NCBI Taxonomy" id="163604"/>
    <lineage>
        <taxon>Bacteria</taxon>
        <taxon>Bacillati</taxon>
        <taxon>Actinomycetota</taxon>
        <taxon>Actinomycetes</taxon>
        <taxon>Streptosporangiales</taxon>
        <taxon>Nocardiopsidaceae</taxon>
        <taxon>Nocardiopsis</taxon>
    </lineage>
</organism>
<evidence type="ECO:0000256" key="1">
    <source>
        <dbReference type="ARBA" id="ARBA00022679"/>
    </source>
</evidence>
<evidence type="ECO:0000259" key="3">
    <source>
        <dbReference type="PROSITE" id="PS51186"/>
    </source>
</evidence>
<dbReference type="Proteomes" id="UP001055940">
    <property type="component" value="Chromosome"/>
</dbReference>
<proteinExistence type="predicted"/>
<dbReference type="GO" id="GO:0016746">
    <property type="term" value="F:acyltransferase activity"/>
    <property type="evidence" value="ECO:0007669"/>
    <property type="project" value="UniProtKB-KW"/>
</dbReference>
<dbReference type="Pfam" id="PF00583">
    <property type="entry name" value="Acetyltransf_1"/>
    <property type="match status" value="1"/>
</dbReference>
<dbReference type="CDD" id="cd04301">
    <property type="entry name" value="NAT_SF"/>
    <property type="match status" value="1"/>
</dbReference>
<keyword evidence="5" id="KW-1185">Reference proteome</keyword>
<keyword evidence="2 4" id="KW-0012">Acyltransferase</keyword>
<dbReference type="PANTHER" id="PTHR43877">
    <property type="entry name" value="AMINOALKYLPHOSPHONATE N-ACETYLTRANSFERASE-RELATED-RELATED"/>
    <property type="match status" value="1"/>
</dbReference>
<keyword evidence="1 4" id="KW-0808">Transferase</keyword>
<gene>
    <name evidence="4" type="ORF">NE857_27320</name>
</gene>
<dbReference type="InterPro" id="IPR000182">
    <property type="entry name" value="GNAT_dom"/>
</dbReference>
<dbReference type="EMBL" id="CP099837">
    <property type="protein sequence ID" value="USY18944.1"/>
    <property type="molecule type" value="Genomic_DNA"/>
</dbReference>
<dbReference type="EC" id="2.3.1.-" evidence="4"/>
<evidence type="ECO:0000256" key="2">
    <source>
        <dbReference type="ARBA" id="ARBA00023315"/>
    </source>
</evidence>
<sequence>MAAVTNLEIRPYRPSDEDQWLRCRVLSFLYTPYYDDVKITKTEFERPGVELVAVSDGTVVGVLDAELFGEDATIDTIAVHPDHQGRGIGTALLEALLVPLREAGVRTLDAYTRDQPEVLSWYRAMGFTEQDHYVHVHADGAEAADAAAPLVGFHVGKAFLHADLSDEAKLREKFGRVYVCRRFVRPVNL</sequence>
<dbReference type="PROSITE" id="PS51186">
    <property type="entry name" value="GNAT"/>
    <property type="match status" value="1"/>
</dbReference>
<evidence type="ECO:0000313" key="5">
    <source>
        <dbReference type="Proteomes" id="UP001055940"/>
    </source>
</evidence>
<accession>A0ABY5D3P4</accession>
<evidence type="ECO:0000313" key="4">
    <source>
        <dbReference type="EMBL" id="USY18944.1"/>
    </source>
</evidence>
<dbReference type="InterPro" id="IPR050832">
    <property type="entry name" value="Bact_Acetyltransf"/>
</dbReference>
<name>A0ABY5D3P4_9ACTN</name>
<feature type="domain" description="N-acetyltransferase" evidence="3">
    <location>
        <begin position="7"/>
        <end position="172"/>
    </location>
</feature>
<dbReference type="RefSeq" id="WP_254418246.1">
    <property type="nucleotide sequence ID" value="NZ_BAAAJB010000012.1"/>
</dbReference>